<protein>
    <recommendedName>
        <fullName evidence="8">DNA 3'-5' helicase</fullName>
        <ecNumber evidence="8">5.6.2.4</ecNumber>
    </recommendedName>
</protein>
<evidence type="ECO:0000256" key="2">
    <source>
        <dbReference type="ARBA" id="ARBA00022741"/>
    </source>
</evidence>
<dbReference type="PROSITE" id="PS51194">
    <property type="entry name" value="HELICASE_CTER"/>
    <property type="match status" value="1"/>
</dbReference>
<proteinExistence type="inferred from homology"/>
<comment type="similarity">
    <text evidence="1">Belongs to the helicase family. RAD25/XPB subfamily.</text>
</comment>
<evidence type="ECO:0000313" key="13">
    <source>
        <dbReference type="Proteomes" id="UP000070352"/>
    </source>
</evidence>
<dbReference type="Proteomes" id="UP000070352">
    <property type="component" value="Unassembled WGS sequence"/>
</dbReference>
<dbReference type="InterPro" id="IPR032438">
    <property type="entry name" value="ERCC3_RAD25_C"/>
</dbReference>
<dbReference type="SMART" id="SM00490">
    <property type="entry name" value="HELICc"/>
    <property type="match status" value="1"/>
</dbReference>
<evidence type="ECO:0000256" key="9">
    <source>
        <dbReference type="ARBA" id="ARBA00048988"/>
    </source>
</evidence>
<dbReference type="AlphaFoldDB" id="A0A135L4I6"/>
<dbReference type="GO" id="GO:0005524">
    <property type="term" value="F:ATP binding"/>
    <property type="evidence" value="ECO:0007669"/>
    <property type="project" value="UniProtKB-KW"/>
</dbReference>
<evidence type="ECO:0000256" key="1">
    <source>
        <dbReference type="ARBA" id="ARBA00006637"/>
    </source>
</evidence>
<sequence length="558" mass="64068">MSIHPERPLIIQSDRSMFVEVQNPMYDQVREKITLFAELVKSPEYIHTYRMTPLSLWNAAASGITAEQILESLHQYSKFQVPSHIETEIREYISRFGLLSFEKINGRLVCKTKDPEILKEIMAYRSLKNYFLEEIDHFTVVIDESARGVLKQELIKLGYPVQDLAGYQQGEHLPIALLPQTLSGRPFQLRDYQKQAIDSFYASGSIYGGSGVLVLPCGSGKTIIGIGIMAEIKSETLILTTNTTSVRQWIREILDKTSLTKEQVGEYSGNLKEVKPVTVATYQILTHRSSGQSEFTHMGLFQQRNWGLIIYDEVHLLPAPVFRFTANIQAKRRVGLTATLVREDLKEEEVFSLIGPKKYDVPWLQMENEGWIAEALCTEIRLPLSKEWKEEYLIAPKRQRYRIASTNPLKIEGLKKILNKHQGDSILIIGQYLDQLENIARELQVPFITGKVKQDEREVIYQRFKNGEIKILVVSKVANFAIDLPDAKVAIQVSGTFGSRQEEAQRLGRILRPKQEGNQAYFYTLVSDQTIDQEYAMKRQLFLIEQGYQYKIEEHDLL</sequence>
<dbReference type="Pfam" id="PF13625">
    <property type="entry name" value="Helicase_C_3"/>
    <property type="match status" value="1"/>
</dbReference>
<evidence type="ECO:0000256" key="4">
    <source>
        <dbReference type="ARBA" id="ARBA00022806"/>
    </source>
</evidence>
<comment type="caution">
    <text evidence="12">The sequence shown here is derived from an EMBL/GenBank/DDBJ whole genome shotgun (WGS) entry which is preliminary data.</text>
</comment>
<reference evidence="12 13" key="1">
    <citation type="submission" date="2016-02" db="EMBL/GenBank/DDBJ databases">
        <title>Draft Genome for Tepidibacillus decaturensis nov. sp. Strain Z9, an Anaerobic, Moderately Thermophilic and Heterotrophic Bacterium from Deep Subsurface of the Illinois Basin, USA.</title>
        <authorList>
            <person name="Dong Y."/>
            <person name="Chang J.Y."/>
            <person name="Sanford R."/>
            <person name="Fouke B.W."/>
        </authorList>
    </citation>
    <scope>NUCLEOTIDE SEQUENCE [LARGE SCALE GENOMIC DNA]</scope>
    <source>
        <strain evidence="12 13">Z9</strain>
    </source>
</reference>
<evidence type="ECO:0000256" key="3">
    <source>
        <dbReference type="ARBA" id="ARBA00022801"/>
    </source>
</evidence>
<keyword evidence="4 12" id="KW-0347">Helicase</keyword>
<dbReference type="Gene3D" id="3.40.50.300">
    <property type="entry name" value="P-loop containing nucleotide triphosphate hydrolases"/>
    <property type="match status" value="2"/>
</dbReference>
<keyword evidence="2" id="KW-0547">Nucleotide-binding</keyword>
<dbReference type="GO" id="GO:0016787">
    <property type="term" value="F:hydrolase activity"/>
    <property type="evidence" value="ECO:0007669"/>
    <property type="project" value="UniProtKB-KW"/>
</dbReference>
<feature type="domain" description="Helicase C-terminal" evidence="11">
    <location>
        <begin position="413"/>
        <end position="558"/>
    </location>
</feature>
<evidence type="ECO:0000256" key="6">
    <source>
        <dbReference type="ARBA" id="ARBA00023235"/>
    </source>
</evidence>
<keyword evidence="6" id="KW-0413">Isomerase</keyword>
<gene>
    <name evidence="12" type="ORF">U473_07825</name>
</gene>
<dbReference type="InterPro" id="IPR050615">
    <property type="entry name" value="ATP-dep_DNA_Helicase"/>
</dbReference>
<dbReference type="GO" id="GO:0003677">
    <property type="term" value="F:DNA binding"/>
    <property type="evidence" value="ECO:0007669"/>
    <property type="project" value="InterPro"/>
</dbReference>
<dbReference type="GO" id="GO:0043138">
    <property type="term" value="F:3'-5' DNA helicase activity"/>
    <property type="evidence" value="ECO:0007669"/>
    <property type="project" value="UniProtKB-EC"/>
</dbReference>
<dbReference type="InterPro" id="IPR032830">
    <property type="entry name" value="XPB/Ssl2_N"/>
</dbReference>
<dbReference type="EC" id="5.6.2.4" evidence="8"/>
<keyword evidence="13" id="KW-1185">Reference proteome</keyword>
<comment type="catalytic activity">
    <reaction evidence="7">
        <text>Couples ATP hydrolysis with the unwinding of duplex DNA by translocating in the 3'-5' direction.</text>
        <dbReference type="EC" id="5.6.2.4"/>
    </reaction>
</comment>
<dbReference type="InterPro" id="IPR006935">
    <property type="entry name" value="Helicase/UvrB_N"/>
</dbReference>
<dbReference type="OrthoDB" id="9802848at2"/>
<dbReference type="RefSeq" id="WP_068725040.1">
    <property type="nucleotide sequence ID" value="NZ_LSKU01000001.1"/>
</dbReference>
<dbReference type="InterPro" id="IPR014001">
    <property type="entry name" value="Helicase_ATP-bd"/>
</dbReference>
<dbReference type="STRING" id="1413211.U473_07825"/>
<dbReference type="PANTHER" id="PTHR11274">
    <property type="entry name" value="RAD25/XP-B DNA REPAIR HELICASE"/>
    <property type="match status" value="1"/>
</dbReference>
<dbReference type="Pfam" id="PF16203">
    <property type="entry name" value="ERCC3_RAD25_C"/>
    <property type="match status" value="1"/>
</dbReference>
<evidence type="ECO:0000256" key="7">
    <source>
        <dbReference type="ARBA" id="ARBA00034617"/>
    </source>
</evidence>
<dbReference type="InterPro" id="IPR027417">
    <property type="entry name" value="P-loop_NTPase"/>
</dbReference>
<keyword evidence="5" id="KW-0067">ATP-binding</keyword>
<evidence type="ECO:0000259" key="11">
    <source>
        <dbReference type="PROSITE" id="PS51194"/>
    </source>
</evidence>
<dbReference type="NCBIfam" id="NF045503">
    <property type="entry name" value="repair_heli_XPB"/>
    <property type="match status" value="1"/>
</dbReference>
<dbReference type="SUPFAM" id="SSF52540">
    <property type="entry name" value="P-loop containing nucleoside triphosphate hydrolases"/>
    <property type="match status" value="1"/>
</dbReference>
<dbReference type="PANTHER" id="PTHR11274:SF0">
    <property type="entry name" value="GENERAL TRANSCRIPTION AND DNA REPAIR FACTOR IIH HELICASE SUBUNIT XPB"/>
    <property type="match status" value="1"/>
</dbReference>
<evidence type="ECO:0000256" key="5">
    <source>
        <dbReference type="ARBA" id="ARBA00022840"/>
    </source>
</evidence>
<evidence type="ECO:0000259" key="10">
    <source>
        <dbReference type="PROSITE" id="PS51192"/>
    </source>
</evidence>
<keyword evidence="3" id="KW-0378">Hydrolase</keyword>
<dbReference type="CDD" id="cd18789">
    <property type="entry name" value="SF2_C_XPB"/>
    <property type="match status" value="1"/>
</dbReference>
<organism evidence="12 13">
    <name type="scientific">Tepidibacillus decaturensis</name>
    <dbReference type="NCBI Taxonomy" id="1413211"/>
    <lineage>
        <taxon>Bacteria</taxon>
        <taxon>Bacillati</taxon>
        <taxon>Bacillota</taxon>
        <taxon>Bacilli</taxon>
        <taxon>Bacillales</taxon>
        <taxon>Bacillaceae</taxon>
        <taxon>Tepidibacillus</taxon>
    </lineage>
</organism>
<accession>A0A135L4I6</accession>
<dbReference type="PRINTS" id="PR00851">
    <property type="entry name" value="XRODRMPGMNTB"/>
</dbReference>
<evidence type="ECO:0000256" key="8">
    <source>
        <dbReference type="ARBA" id="ARBA00034808"/>
    </source>
</evidence>
<feature type="domain" description="Helicase ATP-binding" evidence="10">
    <location>
        <begin position="202"/>
        <end position="358"/>
    </location>
</feature>
<dbReference type="Pfam" id="PF04851">
    <property type="entry name" value="ResIII"/>
    <property type="match status" value="1"/>
</dbReference>
<name>A0A135L4I6_9BACI</name>
<comment type="catalytic activity">
    <reaction evidence="9">
        <text>ATP + H2O = ADP + phosphate + H(+)</text>
        <dbReference type="Rhea" id="RHEA:13065"/>
        <dbReference type="ChEBI" id="CHEBI:15377"/>
        <dbReference type="ChEBI" id="CHEBI:15378"/>
        <dbReference type="ChEBI" id="CHEBI:30616"/>
        <dbReference type="ChEBI" id="CHEBI:43474"/>
        <dbReference type="ChEBI" id="CHEBI:456216"/>
        <dbReference type="EC" id="5.6.2.4"/>
    </reaction>
</comment>
<dbReference type="SMART" id="SM00487">
    <property type="entry name" value="DEXDc"/>
    <property type="match status" value="1"/>
</dbReference>
<dbReference type="PROSITE" id="PS51192">
    <property type="entry name" value="HELICASE_ATP_BIND_1"/>
    <property type="match status" value="1"/>
</dbReference>
<dbReference type="EMBL" id="LSKU01000001">
    <property type="protein sequence ID" value="KXG43925.1"/>
    <property type="molecule type" value="Genomic_DNA"/>
</dbReference>
<evidence type="ECO:0000313" key="12">
    <source>
        <dbReference type="EMBL" id="KXG43925.1"/>
    </source>
</evidence>
<dbReference type="InterPro" id="IPR001650">
    <property type="entry name" value="Helicase_C-like"/>
</dbReference>